<reference evidence="2" key="1">
    <citation type="submission" date="2017-09" db="EMBL/GenBank/DDBJ databases">
        <title>Depth-based differentiation of microbial function through sediment-hosted aquifers and enrichment of novel symbionts in the deep terrestrial subsurface.</title>
        <authorList>
            <person name="Probst A.J."/>
            <person name="Ladd B."/>
            <person name="Jarett J.K."/>
            <person name="Geller-Mcgrath D.E."/>
            <person name="Sieber C.M.K."/>
            <person name="Emerson J.B."/>
            <person name="Anantharaman K."/>
            <person name="Thomas B.C."/>
            <person name="Malmstrom R."/>
            <person name="Stieglmeier M."/>
            <person name="Klingl A."/>
            <person name="Woyke T."/>
            <person name="Ryan C.M."/>
            <person name="Banfield J.F."/>
        </authorList>
    </citation>
    <scope>NUCLEOTIDE SEQUENCE [LARGE SCALE GENOMIC DNA]</scope>
</reference>
<dbReference type="EMBL" id="PEXI01000020">
    <property type="protein sequence ID" value="PIU24542.1"/>
    <property type="molecule type" value="Genomic_DNA"/>
</dbReference>
<comment type="caution">
    <text evidence="1">The sequence shown here is derived from an EMBL/GenBank/DDBJ whole genome shotgun (WGS) entry which is preliminary data.</text>
</comment>
<evidence type="ECO:0000313" key="2">
    <source>
        <dbReference type="Proteomes" id="UP000229896"/>
    </source>
</evidence>
<name>A0A2M6YCX0_9BACT</name>
<dbReference type="Proteomes" id="UP000229896">
    <property type="component" value="Unassembled WGS sequence"/>
</dbReference>
<accession>A0A2M6YCX0</accession>
<dbReference type="AlphaFoldDB" id="A0A2M6YCX0"/>
<organism evidence="1 2">
    <name type="scientific">Candidatus Berkelbacteria bacterium CG08_land_8_20_14_0_20_39_8</name>
    <dbReference type="NCBI Taxonomy" id="1974511"/>
    <lineage>
        <taxon>Bacteria</taxon>
        <taxon>Candidatus Berkelbacteria</taxon>
    </lineage>
</organism>
<sequence>MKILHEKGYEKDAKGSLFFARVAVSIDNICQEKIANIDENIEDLLDWLCEMSRTMSGIVNTGYLEMLLPTDILIVAKALGYNLDHPVKGDTIGEVFGKLQKRLTNLLETVSF</sequence>
<gene>
    <name evidence="1" type="ORF">COT12_00490</name>
</gene>
<evidence type="ECO:0000313" key="1">
    <source>
        <dbReference type="EMBL" id="PIU24542.1"/>
    </source>
</evidence>
<protein>
    <submittedName>
        <fullName evidence="1">Uncharacterized protein</fullName>
    </submittedName>
</protein>
<proteinExistence type="predicted"/>